<reference evidence="9 10" key="1">
    <citation type="journal article" date="2020" name="J. Virol.">
        <title>Characterization of a Novel Alphaherpesvirus Isolated from the Fruit Bat Pteropus lylei in Vietnam.</title>
        <authorList>
            <person name="Inagaki T."/>
            <person name="Yamada S."/>
            <person name="Fujii H."/>
            <person name="Yoshikawa T."/>
            <person name="Shibamura M."/>
            <person name="Harada S."/>
            <person name="Fukushi S."/>
            <person name="Le M.Q."/>
            <person name="Nguyen C.T."/>
            <person name="Nguyen T.T.T."/>
            <person name="Nguyen T.T."/>
            <person name="Nguyen T.T."/>
            <person name="Quach V.T."/>
            <person name="Thong V.D."/>
            <person name="Mori K."/>
            <person name="Sasaki M."/>
            <person name="Setiyono A."/>
            <person name="Handharyani E."/>
            <person name="Takeyama H."/>
            <person name="Hasebe F."/>
            <person name="Saijo M."/>
        </authorList>
    </citation>
    <scope>NUCLEOTIDE SEQUENCE [LARGE SCALE GENOMIC DNA]</scope>
</reference>
<evidence type="ECO:0000256" key="7">
    <source>
        <dbReference type="ARBA" id="ARBA00032287"/>
    </source>
</evidence>
<evidence type="ECO:0000256" key="8">
    <source>
        <dbReference type="SAM" id="MobiDB-lite"/>
    </source>
</evidence>
<comment type="subcellular location">
    <subcellularLocation>
        <location evidence="1">Host nucleus</location>
    </subcellularLocation>
</comment>
<dbReference type="GO" id="GO:0006260">
    <property type="term" value="P:DNA replication"/>
    <property type="evidence" value="ECO:0007669"/>
    <property type="project" value="UniProtKB-KW"/>
</dbReference>
<organism evidence="9 10">
    <name type="scientific">pteropodid alphaherpesvirus 2</name>
    <dbReference type="NCBI Taxonomy" id="3118716"/>
    <lineage>
        <taxon>Viruses</taxon>
        <taxon>Duplodnaviria</taxon>
        <taxon>Heunggongvirae</taxon>
        <taxon>Peploviricota</taxon>
        <taxon>Herviviricetes</taxon>
        <taxon>Herpesvirales</taxon>
        <taxon>Orthoherpesviridae</taxon>
        <taxon>Alphaherpesvirinae</taxon>
        <taxon>Simplexvirus</taxon>
        <taxon>Simplexvirus pteropodidalpha2</taxon>
    </lineage>
</organism>
<evidence type="ECO:0000313" key="9">
    <source>
        <dbReference type="EMBL" id="BBM13214.1"/>
    </source>
</evidence>
<evidence type="ECO:0000256" key="5">
    <source>
        <dbReference type="ARBA" id="ARBA00022705"/>
    </source>
</evidence>
<evidence type="ECO:0000256" key="3">
    <source>
        <dbReference type="ARBA" id="ARBA00015068"/>
    </source>
</evidence>
<evidence type="ECO:0000256" key="4">
    <source>
        <dbReference type="ARBA" id="ARBA00022562"/>
    </source>
</evidence>
<feature type="region of interest" description="Disordered" evidence="8">
    <location>
        <begin position="323"/>
        <end position="444"/>
    </location>
</feature>
<keyword evidence="10" id="KW-1185">Reference proteome</keyword>
<accession>A0A510J7D7</accession>
<name>A0A510J7D7_9ALPH</name>
<dbReference type="EMBL" id="LC492974">
    <property type="protein sequence ID" value="BBM13214.1"/>
    <property type="molecule type" value="Genomic_DNA"/>
</dbReference>
<dbReference type="RefSeq" id="YP_010801523.1">
    <property type="nucleotide sequence ID" value="NC_076965.1"/>
</dbReference>
<keyword evidence="4" id="KW-1048">Host nucleus</keyword>
<dbReference type="InterPro" id="IPR046938">
    <property type="entry name" value="DNA_clamp_sf"/>
</dbReference>
<keyword evidence="6" id="KW-0238">DNA-binding</keyword>
<evidence type="ECO:0000313" key="10">
    <source>
        <dbReference type="Proteomes" id="UP001143588"/>
    </source>
</evidence>
<dbReference type="GO" id="GO:0003677">
    <property type="term" value="F:DNA binding"/>
    <property type="evidence" value="ECO:0007669"/>
    <property type="project" value="UniProtKB-KW"/>
</dbReference>
<keyword evidence="5" id="KW-0235">DNA replication</keyword>
<evidence type="ECO:0000256" key="6">
    <source>
        <dbReference type="ARBA" id="ARBA00023125"/>
    </source>
</evidence>
<proteinExistence type="inferred from homology"/>
<evidence type="ECO:0000256" key="2">
    <source>
        <dbReference type="ARBA" id="ARBA00008362"/>
    </source>
</evidence>
<dbReference type="Pfam" id="PF02282">
    <property type="entry name" value="Herpes_UL42"/>
    <property type="match status" value="2"/>
</dbReference>
<dbReference type="KEGG" id="vg:80540230"/>
<dbReference type="Proteomes" id="UP001143588">
    <property type="component" value="Segment"/>
</dbReference>
<dbReference type="Gene3D" id="3.70.10.10">
    <property type="match status" value="1"/>
</dbReference>
<sequence>MDPLPSSPPASPATTADTTSADASWSVCVLQGTKLNEMLRAFAPLRTSLLDSVLVLSERGMLVQSSLFGEQVFLPLEPSQFSRFAWTGPTAAFFSLVDQKRSLLSVFRPNHTPDIRRVEFSVSGQAPFRTLTQRIWTSATEGDAAELASETLLKREVTSFVMMLPQGTPDVQLRLTKAQLTKILTVCAGDPTRTVFEMGQSGKFSVFTPSACITFAAREECFASPTSTQAQILSSALKKTGNSAAAAKIIYGDNIHHPFAVQLDSGSLKAILKRLQVGPCLLKFFLSEEVPSLCVTATDPNHVSVIVLVKLPAASAEWLDSCSEAEVPPEGEAPVSDDASTAEAAASSPEPPQPSPHTDAPDTDAPETRDVSPAPRVASRREAGGPSNFPSPRAASAKRPSALVDASVTPTTKRPKAATEASAHSPLPSPGKEDISADLPPKTGRQFLSGLYTRYYSDPPIIQACDAPPKHSYVSNDAWGPGFTFGK</sequence>
<dbReference type="GO" id="GO:0042025">
    <property type="term" value="C:host cell nucleus"/>
    <property type="evidence" value="ECO:0007669"/>
    <property type="project" value="UniProtKB-SubCell"/>
</dbReference>
<dbReference type="InterPro" id="IPR003202">
    <property type="entry name" value="Herpes_UL42"/>
</dbReference>
<feature type="compositionally biased region" description="Low complexity" evidence="8">
    <location>
        <begin position="324"/>
        <end position="348"/>
    </location>
</feature>
<dbReference type="GeneID" id="80540230"/>
<feature type="compositionally biased region" description="Low complexity" evidence="8">
    <location>
        <begin position="390"/>
        <end position="402"/>
    </location>
</feature>
<dbReference type="SUPFAM" id="SSF55979">
    <property type="entry name" value="DNA clamp"/>
    <property type="match status" value="2"/>
</dbReference>
<comment type="similarity">
    <text evidence="2">Belongs to the herpesviridae DNA polymerase processivity factor family.</text>
</comment>
<gene>
    <name evidence="9" type="primary">UL42</name>
</gene>
<evidence type="ECO:0000256" key="1">
    <source>
        <dbReference type="ARBA" id="ARBA00004147"/>
    </source>
</evidence>
<protein>
    <recommendedName>
        <fullName evidence="3">DNA polymerase processivity factor</fullName>
    </recommendedName>
    <alternativeName>
        <fullName evidence="7">Polymerase accessory protein</fullName>
    </alternativeName>
</protein>